<sequence>MDGNLALTTAAIEVVWLNLLLAGDGAMVLAVATRSLPHAQRRLGLNLGGLLLMVSRAAVLFAAFACADLPGFGFFGAAALIFAAWLSARRGEDGQVVLKSPTRALSTLLLAVVAQDAPAALTNMLAVQAAAQGHHVLAGLGLGMSLPMLALGAAPFVGLLRKPPLIWVGALLLGWLAGQSAAADAFVALTPMPPDLMRDFAPPIGAALALLVVYVTLRRRHFRPLPDENHEQ</sequence>
<organism evidence="1 2">
    <name type="scientific">Rhodoblastus sphagnicola</name>
    <dbReference type="NCBI Taxonomy" id="333368"/>
    <lineage>
        <taxon>Bacteria</taxon>
        <taxon>Pseudomonadati</taxon>
        <taxon>Pseudomonadota</taxon>
        <taxon>Alphaproteobacteria</taxon>
        <taxon>Hyphomicrobiales</taxon>
        <taxon>Rhodoblastaceae</taxon>
        <taxon>Rhodoblastus</taxon>
    </lineage>
</organism>
<proteinExistence type="predicted"/>
<gene>
    <name evidence="1" type="ORF">CCR94_12870</name>
</gene>
<dbReference type="Proteomes" id="UP000239089">
    <property type="component" value="Unassembled WGS sequence"/>
</dbReference>
<evidence type="ECO:0000313" key="1">
    <source>
        <dbReference type="EMBL" id="PPQ30213.1"/>
    </source>
</evidence>
<evidence type="ECO:0000313" key="2">
    <source>
        <dbReference type="Proteomes" id="UP000239089"/>
    </source>
</evidence>
<evidence type="ECO:0008006" key="3">
    <source>
        <dbReference type="Google" id="ProtNLM"/>
    </source>
</evidence>
<dbReference type="EMBL" id="NHSJ01000082">
    <property type="protein sequence ID" value="PPQ30213.1"/>
    <property type="molecule type" value="Genomic_DNA"/>
</dbReference>
<dbReference type="OrthoDB" id="10007879at2"/>
<dbReference type="AlphaFoldDB" id="A0A2S6N6G5"/>
<dbReference type="RefSeq" id="WP_104508259.1">
    <property type="nucleotide sequence ID" value="NZ_JACIGC010000004.1"/>
</dbReference>
<accession>A0A2S6N6G5</accession>
<keyword evidence="2" id="KW-1185">Reference proteome</keyword>
<dbReference type="GO" id="GO:0016020">
    <property type="term" value="C:membrane"/>
    <property type="evidence" value="ECO:0007669"/>
    <property type="project" value="InterPro"/>
</dbReference>
<comment type="caution">
    <text evidence="1">The sequence shown here is derived from an EMBL/GenBank/DDBJ whole genome shotgun (WGS) entry which is preliminary data.</text>
</comment>
<reference evidence="1 2" key="1">
    <citation type="journal article" date="2018" name="Arch. Microbiol.">
        <title>New insights into the metabolic potential of the phototrophic purple bacterium Rhodopila globiformis DSM 161(T) from its draft genome sequence and evidence for a vanadium-dependent nitrogenase.</title>
        <authorList>
            <person name="Imhoff J.F."/>
            <person name="Rahn T."/>
            <person name="Kunzel S."/>
            <person name="Neulinger S.C."/>
        </authorList>
    </citation>
    <scope>NUCLEOTIDE SEQUENCE [LARGE SCALE GENOMIC DNA]</scope>
    <source>
        <strain evidence="1 2">DSM 16996</strain>
    </source>
</reference>
<name>A0A2S6N6G5_9HYPH</name>
<protein>
    <recommendedName>
        <fullName evidence="3">Tellurium resistance protein TerC</fullName>
    </recommendedName>
</protein>
<dbReference type="Pfam" id="PF03741">
    <property type="entry name" value="TerC"/>
    <property type="match status" value="1"/>
</dbReference>
<dbReference type="InterPro" id="IPR005496">
    <property type="entry name" value="Integral_membrane_TerC"/>
</dbReference>